<dbReference type="Gene3D" id="3.30.1060.10">
    <property type="entry name" value="Peptide methionine sulphoxide reductase MsrA"/>
    <property type="match status" value="3"/>
</dbReference>
<name>A0A1V2LGR3_PICKU</name>
<dbReference type="HAMAP" id="MF_01401">
    <property type="entry name" value="MsrA"/>
    <property type="match status" value="2"/>
</dbReference>
<comment type="catalytic activity">
    <reaction evidence="6">
        <text>L-methionyl-[protein] + [thioredoxin]-disulfide + H2O = L-methionyl-(S)-S-oxide-[protein] + [thioredoxin]-dithiol</text>
        <dbReference type="Rhea" id="RHEA:14217"/>
        <dbReference type="Rhea" id="RHEA-COMP:10698"/>
        <dbReference type="Rhea" id="RHEA-COMP:10700"/>
        <dbReference type="Rhea" id="RHEA-COMP:12313"/>
        <dbReference type="Rhea" id="RHEA-COMP:12315"/>
        <dbReference type="ChEBI" id="CHEBI:15377"/>
        <dbReference type="ChEBI" id="CHEBI:16044"/>
        <dbReference type="ChEBI" id="CHEBI:29950"/>
        <dbReference type="ChEBI" id="CHEBI:44120"/>
        <dbReference type="ChEBI" id="CHEBI:50058"/>
        <dbReference type="EC" id="1.8.4.11"/>
    </reaction>
</comment>
<dbReference type="PANTHER" id="PTHR42799">
    <property type="entry name" value="MITOCHONDRIAL PEPTIDE METHIONINE SULFOXIDE REDUCTASE"/>
    <property type="match status" value="1"/>
</dbReference>
<feature type="domain" description="Peptide methionine sulphoxide reductase MsrA" evidence="8">
    <location>
        <begin position="31"/>
        <end position="175"/>
    </location>
</feature>
<feature type="domain" description="Peptide methionine sulphoxide reductase MsrA" evidence="8">
    <location>
        <begin position="192"/>
        <end position="341"/>
    </location>
</feature>
<evidence type="ECO:0000259" key="8">
    <source>
        <dbReference type="Pfam" id="PF01625"/>
    </source>
</evidence>
<dbReference type="Proteomes" id="UP000189274">
    <property type="component" value="Unassembled WGS sequence"/>
</dbReference>
<evidence type="ECO:0000256" key="1">
    <source>
        <dbReference type="ARBA" id="ARBA00005591"/>
    </source>
</evidence>
<feature type="domain" description="Peptide methionine sulphoxide reductase MsrA" evidence="8">
    <location>
        <begin position="342"/>
        <end position="471"/>
    </location>
</feature>
<dbReference type="GO" id="GO:0008113">
    <property type="term" value="F:peptide-methionine (S)-S-oxide reductase activity"/>
    <property type="evidence" value="ECO:0007669"/>
    <property type="project" value="UniProtKB-EC"/>
</dbReference>
<dbReference type="AlphaFoldDB" id="A0A1V2LGR3"/>
<evidence type="ECO:0000313" key="9">
    <source>
        <dbReference type="EMBL" id="ONH71376.1"/>
    </source>
</evidence>
<dbReference type="EMBL" id="MQVM01000036">
    <property type="protein sequence ID" value="ONH71376.1"/>
    <property type="molecule type" value="Genomic_DNA"/>
</dbReference>
<dbReference type="Pfam" id="PF01625">
    <property type="entry name" value="PMSR"/>
    <property type="match status" value="3"/>
</dbReference>
<organism evidence="9 10">
    <name type="scientific">Pichia kudriavzevii</name>
    <name type="common">Yeast</name>
    <name type="synonym">Issatchenkia orientalis</name>
    <dbReference type="NCBI Taxonomy" id="4909"/>
    <lineage>
        <taxon>Eukaryota</taxon>
        <taxon>Fungi</taxon>
        <taxon>Dikarya</taxon>
        <taxon>Ascomycota</taxon>
        <taxon>Saccharomycotina</taxon>
        <taxon>Pichiomycetes</taxon>
        <taxon>Pichiales</taxon>
        <taxon>Pichiaceae</taxon>
        <taxon>Pichia</taxon>
    </lineage>
</organism>
<dbReference type="SUPFAM" id="SSF55068">
    <property type="entry name" value="Peptide methionine sulfoxide reductase"/>
    <property type="match status" value="3"/>
</dbReference>
<evidence type="ECO:0000256" key="7">
    <source>
        <dbReference type="ARBA" id="ARBA00048782"/>
    </source>
</evidence>
<comment type="similarity">
    <text evidence="1">Belongs to the MsrA Met sulfoxide reductase family.</text>
</comment>
<evidence type="ECO:0000256" key="5">
    <source>
        <dbReference type="ARBA" id="ARBA00030643"/>
    </source>
</evidence>
<evidence type="ECO:0000313" key="10">
    <source>
        <dbReference type="Proteomes" id="UP000189274"/>
    </source>
</evidence>
<proteinExistence type="inferred from homology"/>
<dbReference type="InterPro" id="IPR050162">
    <property type="entry name" value="MsrA_MetSO_reductase"/>
</dbReference>
<evidence type="ECO:0000256" key="6">
    <source>
        <dbReference type="ARBA" id="ARBA00047806"/>
    </source>
</evidence>
<evidence type="ECO:0000256" key="4">
    <source>
        <dbReference type="ARBA" id="ARBA00030273"/>
    </source>
</evidence>
<dbReference type="VEuPathDB" id="FungiDB:C5L36_0A05900"/>
<dbReference type="NCBIfam" id="TIGR00401">
    <property type="entry name" value="msrA"/>
    <property type="match status" value="3"/>
</dbReference>
<dbReference type="GO" id="GO:0034599">
    <property type="term" value="P:cellular response to oxidative stress"/>
    <property type="evidence" value="ECO:0007669"/>
    <property type="project" value="TreeGrafter"/>
</dbReference>
<comment type="catalytic activity">
    <reaction evidence="7">
        <text>[thioredoxin]-disulfide + L-methionine + H2O = L-methionine (S)-S-oxide + [thioredoxin]-dithiol</text>
        <dbReference type="Rhea" id="RHEA:19993"/>
        <dbReference type="Rhea" id="RHEA-COMP:10698"/>
        <dbReference type="Rhea" id="RHEA-COMP:10700"/>
        <dbReference type="ChEBI" id="CHEBI:15377"/>
        <dbReference type="ChEBI" id="CHEBI:29950"/>
        <dbReference type="ChEBI" id="CHEBI:50058"/>
        <dbReference type="ChEBI" id="CHEBI:57844"/>
        <dbReference type="ChEBI" id="CHEBI:58772"/>
        <dbReference type="EC" id="1.8.4.11"/>
    </reaction>
</comment>
<accession>A0A1V2LGR3</accession>
<protein>
    <recommendedName>
        <fullName evidence="2">peptide-methionine (S)-S-oxide reductase</fullName>
        <ecNumber evidence="2">1.8.4.11</ecNumber>
    </recommendedName>
    <alternativeName>
        <fullName evidence="5">Peptide-methionine (S)-S-oxide reductase</fullName>
    </alternativeName>
    <alternativeName>
        <fullName evidence="4">Protein-methionine-S-oxide reductase</fullName>
    </alternativeName>
</protein>
<gene>
    <name evidence="9" type="ORF">BOH78_4560</name>
</gene>
<dbReference type="InterPro" id="IPR036509">
    <property type="entry name" value="Met_Sox_Rdtase_MsrA_sf"/>
</dbReference>
<keyword evidence="3" id="KW-0560">Oxidoreductase</keyword>
<dbReference type="GO" id="GO:0005737">
    <property type="term" value="C:cytoplasm"/>
    <property type="evidence" value="ECO:0007669"/>
    <property type="project" value="TreeGrafter"/>
</dbReference>
<dbReference type="VEuPathDB" id="FungiDB:C5L36_0A05890"/>
<dbReference type="InterPro" id="IPR002569">
    <property type="entry name" value="Met_Sox_Rdtase_MsrA_dom"/>
</dbReference>
<evidence type="ECO:0000256" key="2">
    <source>
        <dbReference type="ARBA" id="ARBA00012502"/>
    </source>
</evidence>
<dbReference type="PANTHER" id="PTHR42799:SF2">
    <property type="entry name" value="MITOCHONDRIAL PEPTIDE METHIONINE SULFOXIDE REDUCTASE"/>
    <property type="match status" value="1"/>
</dbReference>
<sequence>MANIDPATLHSLNTTADIVTTLITSNTSQLAAFAGGCFWGMEHLFRRHFDIPHQILDVKVGYANGNSNVYSPSYESVCTGNTNCAETVLISYIPENITYGDLTNFFFHIHDPTTLNKQGPDNVGTQYRSGIYYTTPEQQQIASDLKRLVQEEWLPNDTVVTEIEPLLSFYDAEPMASNIVSKIKTTESSQLAAFAAGCFWGVEHIFRKHFNVPDQIVDIKVGYANGKEDIHSPSYKAVCTGATNFAEAVLVSYEPSRVSYKELTEFFFRIHDPTTLNSQGPDVGTQYRSGIYYTTPEQQDVAQRVKDVFQREWYKDSKIVTNIEPLKSFYDAEEYHQLYLHIIDIKVGYANGKEDVHSPSYKAVCTGATNFAEAVLVSYEPSRVSYKELTEFFFRIHDPTTLNSQGHNVGTQYRSGIYYTTPEQQDVAQRVKDVFQREWYKTTPIVTEIQPLKNFYDAEEYHQMYLDVNNLNLNCAAHYLRDRP</sequence>
<reference evidence="10" key="1">
    <citation type="journal article" date="2017" name="Genome Announc.">
        <title>Genome sequences of Cyberlindnera fabianii 65, Pichia kudriavzevii 129, and Saccharomyces cerevisiae 131 isolated from fermented masau fruits in Zimbabwe.</title>
        <authorList>
            <person name="van Rijswijck I.M.H."/>
            <person name="Derks M.F.L."/>
            <person name="Abee T."/>
            <person name="de Ridder D."/>
            <person name="Smid E.J."/>
        </authorList>
    </citation>
    <scope>NUCLEOTIDE SEQUENCE [LARGE SCALE GENOMIC DNA]</scope>
    <source>
        <strain evidence="10">129</strain>
    </source>
</reference>
<comment type="caution">
    <text evidence="9">The sequence shown here is derived from an EMBL/GenBank/DDBJ whole genome shotgun (WGS) entry which is preliminary data.</text>
</comment>
<evidence type="ECO:0000256" key="3">
    <source>
        <dbReference type="ARBA" id="ARBA00023002"/>
    </source>
</evidence>
<dbReference type="EC" id="1.8.4.11" evidence="2"/>